<dbReference type="RefSeq" id="WP_111925976.1">
    <property type="nucleotide sequence ID" value="NZ_JAALMF010000001.1"/>
</dbReference>
<evidence type="ECO:0000313" key="4">
    <source>
        <dbReference type="Proteomes" id="UP000249986"/>
    </source>
</evidence>
<dbReference type="Proteomes" id="UP000249986">
    <property type="component" value="Unassembled WGS sequence"/>
</dbReference>
<dbReference type="EMBL" id="UAWG01000001">
    <property type="protein sequence ID" value="SQB57820.1"/>
    <property type="molecule type" value="Genomic_DNA"/>
</dbReference>
<dbReference type="InterPro" id="IPR046461">
    <property type="entry name" value="TerL_ATPase"/>
</dbReference>
<dbReference type="InterPro" id="IPR005021">
    <property type="entry name" value="Terminase_largesu-like"/>
</dbReference>
<accession>A0A2X3A608</accession>
<dbReference type="PANTHER" id="PTHR41287">
    <property type="match status" value="1"/>
</dbReference>
<dbReference type="GO" id="GO:0004519">
    <property type="term" value="F:endonuclease activity"/>
    <property type="evidence" value="ECO:0007669"/>
    <property type="project" value="InterPro"/>
</dbReference>
<dbReference type="InterPro" id="IPR046462">
    <property type="entry name" value="TerL_nuclease"/>
</dbReference>
<name>A0A2X3A608_CLOPF</name>
<feature type="domain" description="Terminase large subunit-like endonuclease" evidence="2">
    <location>
        <begin position="256"/>
        <end position="541"/>
    </location>
</feature>
<dbReference type="Pfam" id="PF20441">
    <property type="entry name" value="TerL_nuclease"/>
    <property type="match status" value="1"/>
</dbReference>
<dbReference type="AlphaFoldDB" id="A0A2X3A608"/>
<dbReference type="Pfam" id="PF03354">
    <property type="entry name" value="TerL_ATPase"/>
    <property type="match status" value="1"/>
</dbReference>
<proteinExistence type="predicted"/>
<sequence length="559" mass="65316">MITQDEIKIKEHLNKKILIQKEYILDKVIDKQKEKYDNEKYFFDESEARKIFKFLSKLTLDKGKKGSKVKLLRFQFEILTSILCVKNRETGFRRFKEAHLNIGRKNGKGSLVAWIIIYLYFTQDTYGAEYIIVANDIKQATNLFNTIKLTINNNKTLRKYVKITDSKKEMYRKATNSTLRVLSNEGGNLDSYASYIVVLDEVHEYKSDEAYSKLITGMGLWDDPIMFTTTTASSGEDEANLEYQMYSYSKQIESGEVDDESFYYAIYEAEKDCDIFDIDEWSNANPALGCFKKIDDFIKLAKKALAMKTFAAKFRRLYLNQHIATDNIKNAINMDLWRKCTKKIKLKELKEYKICWCGLDLSSVKDITAFVMVFYDEDREKYIVYPHLFTPKDTIMEREDEDKNPYSEWISNGDLIALEGKYINFELMMDYIYNLNNDFDFEKLGFDRWGSPTILNRLEGAWDIVPLGQGFQTMTPFINDFEALLIDERLIIAKNEVFEFMAKNVIAVYDDAMNVKYSKKKSKFKIDGIIAMIMGLGLAVEENELSHYDPFAELEEIEE</sequence>
<organism evidence="3 4">
    <name type="scientific">Clostridium perfringens</name>
    <dbReference type="NCBI Taxonomy" id="1502"/>
    <lineage>
        <taxon>Bacteria</taxon>
        <taxon>Bacillati</taxon>
        <taxon>Bacillota</taxon>
        <taxon>Clostridia</taxon>
        <taxon>Eubacteriales</taxon>
        <taxon>Clostridiaceae</taxon>
        <taxon>Clostridium</taxon>
    </lineage>
</organism>
<dbReference type="PANTHER" id="PTHR41287:SF1">
    <property type="entry name" value="PROTEIN YMFN"/>
    <property type="match status" value="1"/>
</dbReference>
<reference evidence="3 4" key="1">
    <citation type="submission" date="2018-06" db="EMBL/GenBank/DDBJ databases">
        <authorList>
            <consortium name="Pathogen Informatics"/>
            <person name="Doyle S."/>
        </authorList>
    </citation>
    <scope>NUCLEOTIDE SEQUENCE [LARGE SCALE GENOMIC DNA]</scope>
    <source>
        <strain evidence="3 4">NCTC10719</strain>
    </source>
</reference>
<evidence type="ECO:0000259" key="2">
    <source>
        <dbReference type="Pfam" id="PF20441"/>
    </source>
</evidence>
<dbReference type="Gene3D" id="3.40.50.300">
    <property type="entry name" value="P-loop containing nucleotide triphosphate hydrolases"/>
    <property type="match status" value="1"/>
</dbReference>
<evidence type="ECO:0000259" key="1">
    <source>
        <dbReference type="Pfam" id="PF03354"/>
    </source>
</evidence>
<protein>
    <submittedName>
        <fullName evidence="3">Terminase</fullName>
    </submittedName>
</protein>
<dbReference type="InterPro" id="IPR027417">
    <property type="entry name" value="P-loop_NTPase"/>
</dbReference>
<gene>
    <name evidence="3" type="ORF">NCTC10719_00414</name>
</gene>
<feature type="domain" description="Terminase large subunit-like ATPase" evidence="1">
    <location>
        <begin position="74"/>
        <end position="250"/>
    </location>
</feature>
<evidence type="ECO:0000313" key="3">
    <source>
        <dbReference type="EMBL" id="SQB57820.1"/>
    </source>
</evidence>